<dbReference type="Proteomes" id="UP001296993">
    <property type="component" value="Unassembled WGS sequence"/>
</dbReference>
<evidence type="ECO:0000313" key="3">
    <source>
        <dbReference type="Proteomes" id="UP001296993"/>
    </source>
</evidence>
<name>A0ABS4XC15_9MICC</name>
<organism evidence="2 3">
    <name type="scientific">Paeniglutamicibacter kerguelensis</name>
    <dbReference type="NCBI Taxonomy" id="254788"/>
    <lineage>
        <taxon>Bacteria</taxon>
        <taxon>Bacillati</taxon>
        <taxon>Actinomycetota</taxon>
        <taxon>Actinomycetes</taxon>
        <taxon>Micrococcales</taxon>
        <taxon>Micrococcaceae</taxon>
        <taxon>Paeniglutamicibacter</taxon>
    </lineage>
</organism>
<evidence type="ECO:0000256" key="1">
    <source>
        <dbReference type="SAM" id="MobiDB-lite"/>
    </source>
</evidence>
<proteinExistence type="predicted"/>
<keyword evidence="3" id="KW-1185">Reference proteome</keyword>
<accession>A0ABS4XC15</accession>
<feature type="region of interest" description="Disordered" evidence="1">
    <location>
        <begin position="1"/>
        <end position="39"/>
    </location>
</feature>
<gene>
    <name evidence="2" type="ORF">JOF47_001516</name>
</gene>
<protein>
    <submittedName>
        <fullName evidence="2">Uncharacterized protein</fullName>
    </submittedName>
</protein>
<evidence type="ECO:0000313" key="2">
    <source>
        <dbReference type="EMBL" id="MBP2386005.1"/>
    </source>
</evidence>
<comment type="caution">
    <text evidence="2">The sequence shown here is derived from an EMBL/GenBank/DDBJ whole genome shotgun (WGS) entry which is preliminary data.</text>
</comment>
<sequence length="39" mass="4029">MRVSRSGDSPAPHRQANDRPALDGAAADAWGPLATRSLG</sequence>
<reference evidence="2 3" key="1">
    <citation type="submission" date="2021-03" db="EMBL/GenBank/DDBJ databases">
        <title>Sequencing the genomes of 1000 actinobacteria strains.</title>
        <authorList>
            <person name="Klenk H.-P."/>
        </authorList>
    </citation>
    <scope>NUCLEOTIDE SEQUENCE [LARGE SCALE GENOMIC DNA]</scope>
    <source>
        <strain evidence="2 3">DSM 15797</strain>
    </source>
</reference>
<dbReference type="EMBL" id="JAGIOF010000001">
    <property type="protein sequence ID" value="MBP2386005.1"/>
    <property type="molecule type" value="Genomic_DNA"/>
</dbReference>